<reference evidence="1" key="1">
    <citation type="submission" date="2022-03" db="EMBL/GenBank/DDBJ databases">
        <title>Genomic analyses of argali, domestic sheep and their hybrids provide insights into chromosomal evolution, heterosis and genetic basis of agronomic traits.</title>
        <authorList>
            <person name="Li M."/>
        </authorList>
    </citation>
    <scope>NUCLEOTIDE SEQUENCE</scope>
    <source>
        <strain evidence="1">CAU-MHL-2022a</strain>
        <tissue evidence="1">Skin</tissue>
    </source>
</reference>
<gene>
    <name evidence="1" type="ORF">MG293_012503</name>
</gene>
<evidence type="ECO:0000313" key="2">
    <source>
        <dbReference type="Proteomes" id="UP001214576"/>
    </source>
</evidence>
<dbReference type="AlphaFoldDB" id="A0AAD4Y4R5"/>
<dbReference type="EMBL" id="JAKZEL010000014">
    <property type="protein sequence ID" value="KAI4537640.1"/>
    <property type="molecule type" value="Genomic_DNA"/>
</dbReference>
<comment type="caution">
    <text evidence="1">The sequence shown here is derived from an EMBL/GenBank/DDBJ whole genome shotgun (WGS) entry which is preliminary data.</text>
</comment>
<dbReference type="Proteomes" id="UP001214576">
    <property type="component" value="Unassembled WGS sequence"/>
</dbReference>
<protein>
    <submittedName>
        <fullName evidence="1">Uncharacterized protein</fullName>
    </submittedName>
</protein>
<keyword evidence="2" id="KW-1185">Reference proteome</keyword>
<organism evidence="1 2">
    <name type="scientific">Ovis ammon polii</name>
    <dbReference type="NCBI Taxonomy" id="230172"/>
    <lineage>
        <taxon>Eukaryota</taxon>
        <taxon>Metazoa</taxon>
        <taxon>Chordata</taxon>
        <taxon>Craniata</taxon>
        <taxon>Vertebrata</taxon>
        <taxon>Euteleostomi</taxon>
        <taxon>Mammalia</taxon>
        <taxon>Eutheria</taxon>
        <taxon>Laurasiatheria</taxon>
        <taxon>Artiodactyla</taxon>
        <taxon>Ruminantia</taxon>
        <taxon>Pecora</taxon>
        <taxon>Bovidae</taxon>
        <taxon>Caprinae</taxon>
        <taxon>Ovis</taxon>
    </lineage>
</organism>
<evidence type="ECO:0000313" key="1">
    <source>
        <dbReference type="EMBL" id="KAI4537640.1"/>
    </source>
</evidence>
<sequence>MPCSVCEGGYRAGGSGLDWGRSGAIQKGRDSGNNVQGHVMANKARYSIWSSRKPKKWVSSPFYEENLKPKRGAVDGARTQHQASDINACIILVTQHEGDREQKRGPAVTRTFNSFPFVHEQRAKEAKAWSQQAALDLAVSREEMLKGQKLEKVLYGFLMIHPLISCLLLNLRLWHPDPAFKELTIWLGTDRFLPPFVSFQLYEREAIFKPQFDSEACGSRQLIDGFHCHDACKPFCKP</sequence>
<accession>A0AAD4Y4R5</accession>
<proteinExistence type="predicted"/>
<name>A0AAD4Y4R5_OVIAM</name>